<keyword evidence="2" id="KW-0472">Membrane</keyword>
<keyword evidence="2" id="KW-1133">Transmembrane helix</keyword>
<feature type="transmembrane region" description="Helical" evidence="2">
    <location>
        <begin position="422"/>
        <end position="443"/>
    </location>
</feature>
<feature type="transmembrane region" description="Helical" evidence="2">
    <location>
        <begin position="331"/>
        <end position="349"/>
    </location>
</feature>
<sequence>MNTTYANHDFDWIPELEKTVVNSLVTSFGLDFLLLKDKEGGDVDTIHNVRQGHFATEAERQRYVERGAYDSTAYHTHPTYKEQGAADKTSHQSGTLHDPYRNTFMTEGDKRALDHVVAAKEIHDDPGRVLAGIDGIEIANRSSNLQSTHETINSSKGAKPIDQYLADVSKTIAKNQEKIAALQRKLDVMPRDTPEQQHEARTLEAGINKISKRNETLKSIDEEGMRQRDAEAREAYEKEVNVTYYTGSRFLKDTATASVNTGFRMGLRQVLGLVAGEVWFELRAKLPAAMKSLGRNFTFDRFLRRVSVMLQGIWRRVQRRFRDLMTEFGDAFLGGVAASITTTVFNIFAKSAKIAAKVMREMWGSLVKSIKIMCLNPGKLNDTDRKRAALAALTVGAGAVAASLVLTQLGALAATPIVGGPITSFLAALISGVVTLGLTWSLLHSPLAAKIWDFVARSAHVQTLADFVEINRRLDAYLLQLADLELNVDPCAMVAFAEDLSSCNSELECAWLLTVEAERRGIELPFQLGNTDATRSWLSGLAKG</sequence>
<evidence type="ECO:0000313" key="3">
    <source>
        <dbReference type="EMBL" id="OWQ51381.1"/>
    </source>
</evidence>
<organism evidence="3 4">
    <name type="scientific">Stenotrophomonas maltophilia</name>
    <name type="common">Pseudomonas maltophilia</name>
    <name type="synonym">Xanthomonas maltophilia</name>
    <dbReference type="NCBI Taxonomy" id="40324"/>
    <lineage>
        <taxon>Bacteria</taxon>
        <taxon>Pseudomonadati</taxon>
        <taxon>Pseudomonadota</taxon>
        <taxon>Gammaproteobacteria</taxon>
        <taxon>Lysobacterales</taxon>
        <taxon>Lysobacteraceae</taxon>
        <taxon>Stenotrophomonas</taxon>
        <taxon>Stenotrophomonas maltophilia group</taxon>
    </lineage>
</organism>
<accession>A0A246HJR4</accession>
<dbReference type="EMBL" id="NIVS01000042">
    <property type="protein sequence ID" value="OWQ51381.1"/>
    <property type="molecule type" value="Genomic_DNA"/>
</dbReference>
<gene>
    <name evidence="3" type="ORF">CEE60_15165</name>
</gene>
<dbReference type="AlphaFoldDB" id="A0A246HJR4"/>
<keyword evidence="2" id="KW-0812">Transmembrane</keyword>
<feature type="region of interest" description="Disordered" evidence="1">
    <location>
        <begin position="78"/>
        <end position="102"/>
    </location>
</feature>
<evidence type="ECO:0008006" key="5">
    <source>
        <dbReference type="Google" id="ProtNLM"/>
    </source>
</evidence>
<dbReference type="OrthoDB" id="3239452at2"/>
<dbReference type="Proteomes" id="UP000198157">
    <property type="component" value="Unassembled WGS sequence"/>
</dbReference>
<feature type="transmembrane region" description="Helical" evidence="2">
    <location>
        <begin position="388"/>
        <end position="410"/>
    </location>
</feature>
<evidence type="ECO:0000256" key="2">
    <source>
        <dbReference type="SAM" id="Phobius"/>
    </source>
</evidence>
<evidence type="ECO:0000313" key="4">
    <source>
        <dbReference type="Proteomes" id="UP000198157"/>
    </source>
</evidence>
<reference evidence="3 4" key="1">
    <citation type="submission" date="2017-06" db="EMBL/GenBank/DDBJ databases">
        <authorList>
            <person name="Kim H.J."/>
            <person name="Triplett B.A."/>
        </authorList>
    </citation>
    <scope>NUCLEOTIDE SEQUENCE [LARGE SCALE GENOMIC DNA]</scope>
    <source>
        <strain evidence="3 4">13146</strain>
    </source>
</reference>
<name>A0A246HJR4_STEMA</name>
<protein>
    <recommendedName>
        <fullName evidence="5">Transmembrane protein</fullName>
    </recommendedName>
</protein>
<comment type="caution">
    <text evidence="3">The sequence shown here is derived from an EMBL/GenBank/DDBJ whole genome shotgun (WGS) entry which is preliminary data.</text>
</comment>
<evidence type="ECO:0000256" key="1">
    <source>
        <dbReference type="SAM" id="MobiDB-lite"/>
    </source>
</evidence>
<proteinExistence type="predicted"/>